<comment type="caution">
    <text evidence="3">The sequence shown here is derived from an EMBL/GenBank/DDBJ whole genome shotgun (WGS) entry which is preliminary data.</text>
</comment>
<keyword evidence="4" id="KW-1185">Reference proteome</keyword>
<sequence>MTRKRAVNYRETTPEPESSSEESVQRDPNSKKERKKRVKLNREDLSRANSSNLKTESPGEKATKILKYDYSTTASSPYPDWAHPSPSEVEVVFNLLEKKHGKIEISRTKPSLMLEIEGCNDEEPALIDTMVRARLSAGTNDMNASRAFMGILSKFGRRKPGNGLGIVDWNAVRLAPLEDLYEAIKTGGMGNVKSRSIKAILDMVYEENIDRQKRGIIAKDVTGIDLLSIEHTRVLSKDEVFENFLKFPGIGPKTAACIISICMQHNSFAVDTHVYRICTWLGWVPPKTDRDGMFAHLETKIPDHLKFDLHYLMIRHGRSCQRCRGNANAAGEGWQEADCPLEQLVRRHRKQKKI</sequence>
<feature type="region of interest" description="Disordered" evidence="1">
    <location>
        <begin position="1"/>
        <end position="60"/>
    </location>
</feature>
<dbReference type="Pfam" id="PF00730">
    <property type="entry name" value="HhH-GPD"/>
    <property type="match status" value="1"/>
</dbReference>
<dbReference type="SUPFAM" id="SSF48150">
    <property type="entry name" value="DNA-glycosylase"/>
    <property type="match status" value="1"/>
</dbReference>
<feature type="domain" description="HhH-GPD" evidence="2">
    <location>
        <begin position="135"/>
        <end position="319"/>
    </location>
</feature>
<dbReference type="Gene3D" id="1.10.340.30">
    <property type="entry name" value="Hypothetical protein, domain 2"/>
    <property type="match status" value="1"/>
</dbReference>
<evidence type="ECO:0000259" key="2">
    <source>
        <dbReference type="SMART" id="SM00478"/>
    </source>
</evidence>
<proteinExistence type="predicted"/>
<evidence type="ECO:0000313" key="3">
    <source>
        <dbReference type="EMBL" id="KAL3428262.1"/>
    </source>
</evidence>
<dbReference type="Proteomes" id="UP001629113">
    <property type="component" value="Unassembled WGS sequence"/>
</dbReference>
<dbReference type="EMBL" id="JBFCZG010000001">
    <property type="protein sequence ID" value="KAL3428262.1"/>
    <property type="molecule type" value="Genomic_DNA"/>
</dbReference>
<protein>
    <submittedName>
        <fullName evidence="3">HhH-GPD family base excision DNA repair protein</fullName>
    </submittedName>
</protein>
<dbReference type="SMART" id="SM00478">
    <property type="entry name" value="ENDO3c"/>
    <property type="match status" value="1"/>
</dbReference>
<organism evidence="3 4">
    <name type="scientific">Phlyctema vagabunda</name>
    <dbReference type="NCBI Taxonomy" id="108571"/>
    <lineage>
        <taxon>Eukaryota</taxon>
        <taxon>Fungi</taxon>
        <taxon>Dikarya</taxon>
        <taxon>Ascomycota</taxon>
        <taxon>Pezizomycotina</taxon>
        <taxon>Leotiomycetes</taxon>
        <taxon>Helotiales</taxon>
        <taxon>Dermateaceae</taxon>
        <taxon>Phlyctema</taxon>
    </lineage>
</organism>
<dbReference type="PANTHER" id="PTHR47203">
    <property type="match status" value="1"/>
</dbReference>
<dbReference type="InterPro" id="IPR003265">
    <property type="entry name" value="HhH-GPD_domain"/>
</dbReference>
<evidence type="ECO:0000256" key="1">
    <source>
        <dbReference type="SAM" id="MobiDB-lite"/>
    </source>
</evidence>
<reference evidence="3 4" key="1">
    <citation type="submission" date="2024-06" db="EMBL/GenBank/DDBJ databases">
        <title>Complete genome of Phlyctema vagabunda strain 19-DSS-EL-015.</title>
        <authorList>
            <person name="Fiorenzani C."/>
        </authorList>
    </citation>
    <scope>NUCLEOTIDE SEQUENCE [LARGE SCALE GENOMIC DNA]</scope>
    <source>
        <strain evidence="3 4">19-DSS-EL-015</strain>
    </source>
</reference>
<dbReference type="CDD" id="cd00056">
    <property type="entry name" value="ENDO3c"/>
    <property type="match status" value="1"/>
</dbReference>
<dbReference type="InterPro" id="IPR011257">
    <property type="entry name" value="DNA_glycosylase"/>
</dbReference>
<dbReference type="PANTHER" id="PTHR47203:SF1">
    <property type="entry name" value="HYPOTHETICAL BASE EXCISION DNA REPAIR PROTEIN (EUROFUNG)"/>
    <property type="match status" value="1"/>
</dbReference>
<accession>A0ABR4PY07</accession>
<evidence type="ECO:0000313" key="4">
    <source>
        <dbReference type="Proteomes" id="UP001629113"/>
    </source>
</evidence>
<name>A0ABR4PY07_9HELO</name>
<gene>
    <name evidence="3" type="ORF">PVAG01_01771</name>
</gene>